<dbReference type="AlphaFoldDB" id="A0A1E7KZ05"/>
<evidence type="ECO:0000313" key="3">
    <source>
        <dbReference type="Proteomes" id="UP000176005"/>
    </source>
</evidence>
<feature type="region of interest" description="Disordered" evidence="1">
    <location>
        <begin position="1"/>
        <end position="25"/>
    </location>
</feature>
<evidence type="ECO:0008006" key="4">
    <source>
        <dbReference type="Google" id="ProtNLM"/>
    </source>
</evidence>
<feature type="region of interest" description="Disordered" evidence="1">
    <location>
        <begin position="220"/>
        <end position="247"/>
    </location>
</feature>
<comment type="caution">
    <text evidence="2">The sequence shown here is derived from an EMBL/GenBank/DDBJ whole genome shotgun (WGS) entry which is preliminary data.</text>
</comment>
<dbReference type="InterPro" id="IPR029046">
    <property type="entry name" value="LolA/LolB/LppX"/>
</dbReference>
<evidence type="ECO:0000256" key="1">
    <source>
        <dbReference type="SAM" id="MobiDB-lite"/>
    </source>
</evidence>
<organism evidence="2 3">
    <name type="scientific">Streptomyces nanshensis</name>
    <dbReference type="NCBI Taxonomy" id="518642"/>
    <lineage>
        <taxon>Bacteria</taxon>
        <taxon>Bacillati</taxon>
        <taxon>Actinomycetota</taxon>
        <taxon>Actinomycetes</taxon>
        <taxon>Kitasatosporales</taxon>
        <taxon>Streptomycetaceae</taxon>
        <taxon>Streptomyces</taxon>
    </lineage>
</organism>
<dbReference type="Proteomes" id="UP000176005">
    <property type="component" value="Unassembled WGS sequence"/>
</dbReference>
<proteinExistence type="predicted"/>
<sequence length="282" mass="28841">MAHGSAAGSGATGSGPSPSVPSDPGEALRKAVAALPRYGTSRTRTSVSTVSGGTRIDVQGAGAFDYRTGRGRLNVRLPEGTSGARPGERRTVTELVVPGALCMSNRGAGVPRGKWVRVGTGSLADGNLVTAGATDPVSAAQLLRGARKVTYEGTARTAGGTPVRRYRGTVDLASAARAASKHRRGELEAAARGFSERTVPFDAQIDGQGRLRKVRHRFTFAGGAPSGADGTRSGAAGQEGGEGDGREGVAVASTTWFYAYGAPVEVVMPEPDDIYAGEIAPF</sequence>
<evidence type="ECO:0000313" key="2">
    <source>
        <dbReference type="EMBL" id="OEV09043.1"/>
    </source>
</evidence>
<dbReference type="SUPFAM" id="SSF89392">
    <property type="entry name" value="Prokaryotic lipoproteins and lipoprotein localization factors"/>
    <property type="match status" value="1"/>
</dbReference>
<accession>A0A1E7KZ05</accession>
<reference evidence="2 3" key="1">
    <citation type="journal article" date="2016" name="Front. Microbiol.">
        <title>Comparative Genomics Analysis of Streptomyces Species Reveals Their Adaptation to the Marine Environment and Their Diversity at the Genomic Level.</title>
        <authorList>
            <person name="Tian X."/>
            <person name="Zhang Z."/>
            <person name="Yang T."/>
            <person name="Chen M."/>
            <person name="Li J."/>
            <person name="Chen F."/>
            <person name="Yang J."/>
            <person name="Li W."/>
            <person name="Zhang B."/>
            <person name="Zhang Z."/>
            <person name="Wu J."/>
            <person name="Zhang C."/>
            <person name="Long L."/>
            <person name="Xiao J."/>
        </authorList>
    </citation>
    <scope>NUCLEOTIDE SEQUENCE [LARGE SCALE GENOMIC DNA]</scope>
    <source>
        <strain evidence="2 3">SCSIO 10429</strain>
    </source>
</reference>
<gene>
    <name evidence="2" type="ORF">AN218_24105</name>
</gene>
<dbReference type="PATRIC" id="fig|518642.10.peg.4386"/>
<protein>
    <recommendedName>
        <fullName evidence="4">Lipoprotein</fullName>
    </recommendedName>
</protein>
<dbReference type="Gene3D" id="2.50.20.20">
    <property type="match status" value="1"/>
</dbReference>
<name>A0A1E7KZ05_9ACTN</name>
<dbReference type="EMBL" id="LJGW01000387">
    <property type="protein sequence ID" value="OEV09043.1"/>
    <property type="molecule type" value="Genomic_DNA"/>
</dbReference>
<keyword evidence="3" id="KW-1185">Reference proteome</keyword>